<evidence type="ECO:0000313" key="2">
    <source>
        <dbReference type="EMBL" id="SUF38315.1"/>
    </source>
</evidence>
<feature type="transmembrane region" description="Helical" evidence="1">
    <location>
        <begin position="68"/>
        <end position="98"/>
    </location>
</feature>
<keyword evidence="1" id="KW-0472">Membrane</keyword>
<organism evidence="2 3">
    <name type="scientific">Salmonella enterica</name>
    <name type="common">Salmonella choleraesuis</name>
    <dbReference type="NCBI Taxonomy" id="28901"/>
    <lineage>
        <taxon>Bacteria</taxon>
        <taxon>Pseudomonadati</taxon>
        <taxon>Pseudomonadota</taxon>
        <taxon>Gammaproteobacteria</taxon>
        <taxon>Enterobacterales</taxon>
        <taxon>Enterobacteriaceae</taxon>
        <taxon>Salmonella</taxon>
    </lineage>
</organism>
<sequence length="107" mass="12648">MNLQLRLKEVDLALGKWIDAKDRISQLIILNTMRILLFTFCVYIIGFIDFNFSHMAENIMFNIYRIDVYIFYGIMILPLLAISIFFTFSLLFIFYSLLKKCLSKVVS</sequence>
<dbReference type="AlphaFoldDB" id="A0A379Q7M0"/>
<evidence type="ECO:0000256" key="1">
    <source>
        <dbReference type="SAM" id="Phobius"/>
    </source>
</evidence>
<accession>A0A379Q7M0</accession>
<gene>
    <name evidence="2" type="ORF">NCTC9854_02633</name>
</gene>
<dbReference type="Proteomes" id="UP000254773">
    <property type="component" value="Unassembled WGS sequence"/>
</dbReference>
<protein>
    <submittedName>
        <fullName evidence="2">Uncharacterized protein</fullName>
    </submittedName>
</protein>
<feature type="transmembrane region" description="Helical" evidence="1">
    <location>
        <begin position="27"/>
        <end position="48"/>
    </location>
</feature>
<name>A0A379Q7M0_SALER</name>
<reference evidence="2 3" key="1">
    <citation type="submission" date="2018-06" db="EMBL/GenBank/DDBJ databases">
        <authorList>
            <consortium name="Pathogen Informatics"/>
            <person name="Doyle S."/>
        </authorList>
    </citation>
    <scope>NUCLEOTIDE SEQUENCE [LARGE SCALE GENOMIC DNA]</scope>
    <source>
        <strain evidence="2 3">NCTC9854</strain>
    </source>
</reference>
<keyword evidence="1" id="KW-0812">Transmembrane</keyword>
<keyword evidence="1" id="KW-1133">Transmembrane helix</keyword>
<evidence type="ECO:0000313" key="3">
    <source>
        <dbReference type="Proteomes" id="UP000254773"/>
    </source>
</evidence>
<dbReference type="EMBL" id="UGWI01000001">
    <property type="protein sequence ID" value="SUF38315.1"/>
    <property type="molecule type" value="Genomic_DNA"/>
</dbReference>
<proteinExistence type="predicted"/>